<dbReference type="PROSITE" id="PS50889">
    <property type="entry name" value="S4"/>
    <property type="match status" value="1"/>
</dbReference>
<dbReference type="SMART" id="SM00363">
    <property type="entry name" value="S4"/>
    <property type="match status" value="1"/>
</dbReference>
<dbReference type="EMBL" id="GU563431">
    <property type="protein sequence ID" value="ADD46356.1"/>
    <property type="molecule type" value="Genomic_DNA"/>
</dbReference>
<dbReference type="Gene3D" id="3.10.290.10">
    <property type="entry name" value="RNA-binding S4 domain"/>
    <property type="match status" value="1"/>
</dbReference>
<dbReference type="InterPro" id="IPR002942">
    <property type="entry name" value="S4_RNA-bd"/>
</dbReference>
<dbReference type="GO" id="GO:0005840">
    <property type="term" value="C:ribosome"/>
    <property type="evidence" value="ECO:0007669"/>
    <property type="project" value="UniProtKB-KW"/>
</dbReference>
<reference evidence="4" key="1">
    <citation type="journal article" date="2010" name="Genome Biol. Evol.">
        <title>A linear molecule with two large inverted repeats: the mitochondrial genome of the stramenopile Proteromonas lacertae.</title>
        <authorList>
            <person name="Perez-Brocal V."/>
            <person name="Shahar-Golan R."/>
            <person name="Clark C.G."/>
        </authorList>
    </citation>
    <scope>NUCLEOTIDE SEQUENCE</scope>
</reference>
<keyword evidence="2" id="KW-0812">Transmembrane</keyword>
<organism evidence="4">
    <name type="scientific">Proteromonas lacertae</name>
    <name type="common">Stramenopile</name>
    <name type="synonym">Monocercomonoides lacertae</name>
    <dbReference type="NCBI Taxonomy" id="42746"/>
    <lineage>
        <taxon>Eukaryota</taxon>
        <taxon>Sar</taxon>
        <taxon>Stramenopiles</taxon>
        <taxon>Bigyra</taxon>
        <taxon>Opalozoa</taxon>
        <taxon>Opalinata</taxon>
        <taxon>Proteromonadidae</taxon>
        <taxon>Proteromonas</taxon>
    </lineage>
</organism>
<sequence>MLFNLYFRLISQDINLTKKVKKHLTKQRYTHFSKYKISYFLRNKLIFKNLKLYFFHTKKWKFYDNFFLHNFLGVNVKRQFYSLKFISKQFLKKNSGAYFTERLFRRSLYNTNYIYNRFDLVLYRTGFASSLKSARQLILHGFFFINHISIRNPNFLLSCGDLIEINLKKIYFLPFISTNLKYISFSNKFIRYFFRIFNLFSKHKIYYFKKFIKYNVKKNKIYLNKIINVDLFYFLILNKILYIVLLNNIIITNNQYKKLINILYFNFKNIKLNIKINNIKSINLNFFIIKYLLFLNKNNNFINNYIKLFNYYNFNKNLIFSIEKYYLTGLLTNFKSFKIYLTKNISQNYCKLYYFNYYSKYSYRHYYKMIKINKTNFTKKILPYTFKNKYYNSYQITTNKIIKQNLINYYTLFYTYSLKLSNLSEIDNKIYYLKQFLNLNKTFKQYSDVEIDFSNFRFIYLGINSNYFKKSLLSQNLISTFILRFYKKNY</sequence>
<feature type="domain" description="RNA-binding S4" evidence="3">
    <location>
        <begin position="116"/>
        <end position="178"/>
    </location>
</feature>
<dbReference type="InterPro" id="IPR036986">
    <property type="entry name" value="S4_RNA-bd_sf"/>
</dbReference>
<accession>E2EA01</accession>
<dbReference type="CDD" id="cd00165">
    <property type="entry name" value="S4"/>
    <property type="match status" value="1"/>
</dbReference>
<protein>
    <submittedName>
        <fullName evidence="4">Ribosomal protein S4</fullName>
    </submittedName>
</protein>
<geneLocation type="mitochondrion" evidence="4"/>
<dbReference type="Pfam" id="PF01479">
    <property type="entry name" value="S4"/>
    <property type="match status" value="1"/>
</dbReference>
<keyword evidence="1" id="KW-0694">RNA-binding</keyword>
<keyword evidence="2" id="KW-1133">Transmembrane helix</keyword>
<proteinExistence type="predicted"/>
<feature type="transmembrane region" description="Helical" evidence="2">
    <location>
        <begin position="231"/>
        <end position="251"/>
    </location>
</feature>
<gene>
    <name evidence="4" type="primary">rps4</name>
    <name evidence="4" type="ORF">PROLAC_040</name>
</gene>
<evidence type="ECO:0000313" key="4">
    <source>
        <dbReference type="EMBL" id="ADD46356.1"/>
    </source>
</evidence>
<name>E2EA01_PROLC</name>
<dbReference type="GeneID" id="9480815"/>
<evidence type="ECO:0000259" key="3">
    <source>
        <dbReference type="SMART" id="SM00363"/>
    </source>
</evidence>
<evidence type="ECO:0000256" key="2">
    <source>
        <dbReference type="SAM" id="Phobius"/>
    </source>
</evidence>
<dbReference type="SUPFAM" id="SSF55174">
    <property type="entry name" value="Alpha-L RNA-binding motif"/>
    <property type="match status" value="1"/>
</dbReference>
<evidence type="ECO:0000256" key="1">
    <source>
        <dbReference type="PROSITE-ProRule" id="PRU00182"/>
    </source>
</evidence>
<keyword evidence="2" id="KW-0472">Membrane</keyword>
<keyword evidence="4" id="KW-0496">Mitochondrion</keyword>
<dbReference type="RefSeq" id="YP_003795218.1">
    <property type="nucleotide sequence ID" value="NC_014338.1"/>
</dbReference>
<dbReference type="AlphaFoldDB" id="E2EA01"/>
<dbReference type="GO" id="GO:0003723">
    <property type="term" value="F:RNA binding"/>
    <property type="evidence" value="ECO:0007669"/>
    <property type="project" value="UniProtKB-KW"/>
</dbReference>
<keyword evidence="4" id="KW-0687">Ribonucleoprotein</keyword>
<keyword evidence="4" id="KW-0689">Ribosomal protein</keyword>